<keyword evidence="1" id="KW-1133">Transmembrane helix</keyword>
<dbReference type="AlphaFoldDB" id="A0A829Y7Y3"/>
<sequence>MVILITGATGFIGRRLTGALRAAGHRVVTTGRHAAGADAIAADFTRDLTPEIWAPRLAGVDVVVNAVGILRERGNQTFENIHTRAPQALFAACEEAGVKKVVQISALGADRGSTRYFTSKHAADQYLAALPIHWIIVQPSLVFGAGGSSATLFTLLASLPIVPLPGGGHQQVQPIHIDDAVAAIEEIIESSATDRRRVALVGPAPISLKNFLQQLRARLQLPHARFMSIPAGIMRASAAVAEHLPGSLLDRETLSMLNAGNTAPPDDTKRLLGRPPRATEQLIGDDQRDALLMAAQLAWLLPLLRFSIALVWIWTGIVSLGLYPTQDSYELLARVGITGALAPVMLYGAAVLDLLVGIGTMLLRRRRWLWLLQLAIIGGYTLIITFKLPEFWLHPYGPLSKNLVMLAAIYLLYTLEARRWNTSS</sequence>
<dbReference type="RefSeq" id="WP_161810987.1">
    <property type="nucleotide sequence ID" value="NZ_BLJN01000001.1"/>
</dbReference>
<dbReference type="Pfam" id="PF13460">
    <property type="entry name" value="NAD_binding_10"/>
    <property type="match status" value="1"/>
</dbReference>
<feature type="domain" description="NAD(P)-binding" evidence="2">
    <location>
        <begin position="7"/>
        <end position="140"/>
    </location>
</feature>
<reference evidence="4" key="1">
    <citation type="submission" date="2020-01" db="EMBL/GenBank/DDBJ databases">
        <title>'Steroidobacter agaridevorans' sp. nov., agar-degrading bacteria isolated from rhizosphere soils.</title>
        <authorList>
            <person name="Ikenaga M."/>
            <person name="Kataoka M."/>
            <person name="Murouchi A."/>
            <person name="Katsuragi S."/>
            <person name="Sakai M."/>
        </authorList>
    </citation>
    <scope>NUCLEOTIDE SEQUENCE [LARGE SCALE GENOMIC DNA]</scope>
    <source>
        <strain evidence="4">YU21-B</strain>
    </source>
</reference>
<accession>A0A829Y7Y3</accession>
<keyword evidence="1" id="KW-0812">Transmembrane</keyword>
<gene>
    <name evidence="3" type="ORF">GCM10011487_13000</name>
</gene>
<dbReference type="InterPro" id="IPR016040">
    <property type="entry name" value="NAD(P)-bd_dom"/>
</dbReference>
<feature type="transmembrane region" description="Helical" evidence="1">
    <location>
        <begin position="368"/>
        <end position="386"/>
    </location>
</feature>
<dbReference type="InterPro" id="IPR051207">
    <property type="entry name" value="ComplexI_NDUFA9_subunit"/>
</dbReference>
<evidence type="ECO:0000313" key="3">
    <source>
        <dbReference type="EMBL" id="GFE79300.1"/>
    </source>
</evidence>
<dbReference type="SUPFAM" id="SSF51735">
    <property type="entry name" value="NAD(P)-binding Rossmann-fold domains"/>
    <property type="match status" value="1"/>
</dbReference>
<dbReference type="PANTHER" id="PTHR12126">
    <property type="entry name" value="NADH-UBIQUINONE OXIDOREDUCTASE 39 KDA SUBUNIT-RELATED"/>
    <property type="match status" value="1"/>
</dbReference>
<organism evidence="3 4">
    <name type="scientific">Steroidobacter agaridevorans</name>
    <dbReference type="NCBI Taxonomy" id="2695856"/>
    <lineage>
        <taxon>Bacteria</taxon>
        <taxon>Pseudomonadati</taxon>
        <taxon>Pseudomonadota</taxon>
        <taxon>Gammaproteobacteria</taxon>
        <taxon>Steroidobacterales</taxon>
        <taxon>Steroidobacteraceae</taxon>
        <taxon>Steroidobacter</taxon>
    </lineage>
</organism>
<name>A0A829Y7Y3_9GAMM</name>
<dbReference type="InterPro" id="IPR025695">
    <property type="entry name" value="DoxX-like"/>
</dbReference>
<evidence type="ECO:0000259" key="2">
    <source>
        <dbReference type="Pfam" id="PF13460"/>
    </source>
</evidence>
<evidence type="ECO:0000313" key="4">
    <source>
        <dbReference type="Proteomes" id="UP000445000"/>
    </source>
</evidence>
<dbReference type="CDD" id="cd05271">
    <property type="entry name" value="NDUFA9_like_SDR_a"/>
    <property type="match status" value="1"/>
</dbReference>
<dbReference type="EMBL" id="BLJN01000001">
    <property type="protein sequence ID" value="GFE79300.1"/>
    <property type="molecule type" value="Genomic_DNA"/>
</dbReference>
<dbReference type="Gene3D" id="3.40.50.720">
    <property type="entry name" value="NAD(P)-binding Rossmann-like Domain"/>
    <property type="match status" value="1"/>
</dbReference>
<feature type="transmembrane region" description="Helical" evidence="1">
    <location>
        <begin position="398"/>
        <end position="415"/>
    </location>
</feature>
<feature type="transmembrane region" description="Helical" evidence="1">
    <location>
        <begin position="335"/>
        <end position="356"/>
    </location>
</feature>
<evidence type="ECO:0000256" key="1">
    <source>
        <dbReference type="SAM" id="Phobius"/>
    </source>
</evidence>
<dbReference type="InterPro" id="IPR036291">
    <property type="entry name" value="NAD(P)-bd_dom_sf"/>
</dbReference>
<comment type="caution">
    <text evidence="3">The sequence shown here is derived from an EMBL/GenBank/DDBJ whole genome shotgun (WGS) entry which is preliminary data.</text>
</comment>
<dbReference type="Proteomes" id="UP000445000">
    <property type="component" value="Unassembled WGS sequence"/>
</dbReference>
<feature type="transmembrane region" description="Helical" evidence="1">
    <location>
        <begin position="297"/>
        <end position="323"/>
    </location>
</feature>
<keyword evidence="4" id="KW-1185">Reference proteome</keyword>
<dbReference type="GO" id="GO:0044877">
    <property type="term" value="F:protein-containing complex binding"/>
    <property type="evidence" value="ECO:0007669"/>
    <property type="project" value="TreeGrafter"/>
</dbReference>
<dbReference type="PANTHER" id="PTHR12126:SF11">
    <property type="entry name" value="NADH DEHYDROGENASE [UBIQUINONE] 1 ALPHA SUBCOMPLEX SUBUNIT 9, MITOCHONDRIAL"/>
    <property type="match status" value="1"/>
</dbReference>
<proteinExistence type="predicted"/>
<protein>
    <submittedName>
        <fullName evidence="3">Oxidoreductase</fullName>
    </submittedName>
</protein>
<dbReference type="Pfam" id="PF13781">
    <property type="entry name" value="DoxX_3"/>
    <property type="match status" value="1"/>
</dbReference>
<keyword evidence="1" id="KW-0472">Membrane</keyword>